<evidence type="ECO:0000256" key="5">
    <source>
        <dbReference type="ARBA" id="ARBA00022729"/>
    </source>
</evidence>
<keyword evidence="3 6" id="KW-0813">Transport</keyword>
<evidence type="ECO:0000313" key="9">
    <source>
        <dbReference type="Proteomes" id="UP001556636"/>
    </source>
</evidence>
<dbReference type="InterPro" id="IPR006129">
    <property type="entry name" value="AdhesinB"/>
</dbReference>
<reference evidence="8 9" key="1">
    <citation type="submission" date="2024-02" db="EMBL/GenBank/DDBJ databases">
        <title>New especies of Spiribacter isolated from saline water.</title>
        <authorList>
            <person name="Leon M.J."/>
            <person name="De La Haba R."/>
            <person name="Sanchez-Porro C."/>
            <person name="Ventosa A."/>
        </authorList>
    </citation>
    <scope>NUCLEOTIDE SEQUENCE [LARGE SCALE GENOMIC DNA]</scope>
    <source>
        <strain evidence="9">ag22IC6-196</strain>
    </source>
</reference>
<evidence type="ECO:0000256" key="3">
    <source>
        <dbReference type="ARBA" id="ARBA00022448"/>
    </source>
</evidence>
<dbReference type="SUPFAM" id="SSF53807">
    <property type="entry name" value="Helical backbone' metal receptor"/>
    <property type="match status" value="1"/>
</dbReference>
<dbReference type="InterPro" id="IPR006128">
    <property type="entry name" value="Lipoprotein_PsaA-like"/>
</dbReference>
<comment type="caution">
    <text evidence="8">The sequence shown here is derived from an EMBL/GenBank/DDBJ whole genome shotgun (WGS) entry which is preliminary data.</text>
</comment>
<comment type="similarity">
    <text evidence="2 6">Belongs to the bacterial solute-binding protein 9 family.</text>
</comment>
<dbReference type="Gene3D" id="3.40.50.1980">
    <property type="entry name" value="Nitrogenase molybdenum iron protein domain"/>
    <property type="match status" value="2"/>
</dbReference>
<dbReference type="InterPro" id="IPR006127">
    <property type="entry name" value="ZnuA-like"/>
</dbReference>
<keyword evidence="5 7" id="KW-0732">Signal</keyword>
<dbReference type="PRINTS" id="PR00690">
    <property type="entry name" value="ADHESNFAMILY"/>
</dbReference>
<dbReference type="EMBL" id="JBAKFG010000003">
    <property type="protein sequence ID" value="MEX0373524.1"/>
    <property type="molecule type" value="Genomic_DNA"/>
</dbReference>
<evidence type="ECO:0000256" key="6">
    <source>
        <dbReference type="RuleBase" id="RU003512"/>
    </source>
</evidence>
<protein>
    <submittedName>
        <fullName evidence="8">Zinc ABC transporter substrate-binding protein</fullName>
    </submittedName>
</protein>
<dbReference type="Proteomes" id="UP001556636">
    <property type="component" value="Unassembled WGS sequence"/>
</dbReference>
<dbReference type="RefSeq" id="WP_367951747.1">
    <property type="nucleotide sequence ID" value="NZ_JBAKFG010000003.1"/>
</dbReference>
<feature type="signal peptide" evidence="7">
    <location>
        <begin position="1"/>
        <end position="27"/>
    </location>
</feature>
<keyword evidence="4" id="KW-0479">Metal-binding</keyword>
<feature type="chain" id="PRO_5045454276" evidence="7">
    <location>
        <begin position="28"/>
        <end position="330"/>
    </location>
</feature>
<accession>A0ABV3S1B3</accession>
<sequence>MQRRRDGWMARAAVMAVGLALTSVAPAAPSVLATTGMVADLVDRIGGECIETEALMGPGIDPHLYRAAASDVQAFQSASLIAYNGLGLEGQLDSVLRRFGERRPTLAVAEAAAAAGPVDLIQTDGDGAPDPHVWMDAALWSQAITPTVEALRQVVPDCTAGLRERASALREQLSALDAWMRASIASIPAGQRVLLTAHDAFGYYGRAYDIEVRGIQGISTTAEASVADIQANARLIAERGLPALFVESTINPRTVDAVVAAARERGAEVVIGDTLYGDALGESGTLADSLPGLLIHNTAAITRELGGERAPLPAALSDWRAPLRARHGGE</sequence>
<organism evidence="8 9">
    <name type="scientific">Spiribacter roseus</name>
    <dbReference type="NCBI Taxonomy" id="1855875"/>
    <lineage>
        <taxon>Bacteria</taxon>
        <taxon>Pseudomonadati</taxon>
        <taxon>Pseudomonadota</taxon>
        <taxon>Gammaproteobacteria</taxon>
        <taxon>Chromatiales</taxon>
        <taxon>Ectothiorhodospiraceae</taxon>
        <taxon>Spiribacter</taxon>
    </lineage>
</organism>
<gene>
    <name evidence="8" type="ORF">V6X51_08795</name>
</gene>
<keyword evidence="9" id="KW-1185">Reference proteome</keyword>
<evidence type="ECO:0000256" key="7">
    <source>
        <dbReference type="SAM" id="SignalP"/>
    </source>
</evidence>
<comment type="subcellular location">
    <subcellularLocation>
        <location evidence="1">Cell envelope</location>
    </subcellularLocation>
</comment>
<dbReference type="PANTHER" id="PTHR42953">
    <property type="entry name" value="HIGH-AFFINITY ZINC UPTAKE SYSTEM PROTEIN ZNUA-RELATED"/>
    <property type="match status" value="1"/>
</dbReference>
<dbReference type="Pfam" id="PF01297">
    <property type="entry name" value="ZnuA"/>
    <property type="match status" value="1"/>
</dbReference>
<evidence type="ECO:0000313" key="8">
    <source>
        <dbReference type="EMBL" id="MEX0373524.1"/>
    </source>
</evidence>
<evidence type="ECO:0000256" key="1">
    <source>
        <dbReference type="ARBA" id="ARBA00004196"/>
    </source>
</evidence>
<dbReference type="PANTHER" id="PTHR42953:SF1">
    <property type="entry name" value="METAL-BINDING PROTEIN HI_0362-RELATED"/>
    <property type="match status" value="1"/>
</dbReference>
<proteinExistence type="inferred from homology"/>
<evidence type="ECO:0000256" key="4">
    <source>
        <dbReference type="ARBA" id="ARBA00022723"/>
    </source>
</evidence>
<evidence type="ECO:0000256" key="2">
    <source>
        <dbReference type="ARBA" id="ARBA00011028"/>
    </source>
</evidence>
<dbReference type="PRINTS" id="PR00691">
    <property type="entry name" value="ADHESINB"/>
</dbReference>
<dbReference type="InterPro" id="IPR050492">
    <property type="entry name" value="Bact_metal-bind_prot9"/>
</dbReference>
<name>A0ABV3S1B3_9GAMM</name>